<dbReference type="AlphaFoldDB" id="L0GQR3"/>
<accession>L0GQR3</accession>
<evidence type="ECO:0000313" key="1">
    <source>
        <dbReference type="EMBL" id="AGA87649.1"/>
    </source>
</evidence>
<dbReference type="STRING" id="644801.Psest_3154"/>
<evidence type="ECO:0000313" key="2">
    <source>
        <dbReference type="Proteomes" id="UP000010820"/>
    </source>
</evidence>
<dbReference type="EMBL" id="CP003071">
    <property type="protein sequence ID" value="AGA87649.1"/>
    <property type="molecule type" value="Genomic_DNA"/>
</dbReference>
<gene>
    <name evidence="1" type="ORF">Psest_3154</name>
</gene>
<dbReference type="HOGENOM" id="CLU_491641_0_0_6"/>
<evidence type="ECO:0008006" key="3">
    <source>
        <dbReference type="Google" id="ProtNLM"/>
    </source>
</evidence>
<name>L0GQR3_STUST</name>
<sequence length="554" mass="59647">MQIASYFASVGFNVRKQDLKAVDAALRQIQKRLELFQKNIGKSLTLPELKIKKITLDSLSAQRTLQTELNRTGRLLELRIGNVRLDQNKINSQVQNVFQRAANTARMNVRTIAGTGGGGNVYPIPRLPQMNNGGVFGAGFGGGFGGSMIPRFGPGMMGAAGIGAAGVYGAQKVGQAQDANAKAQTQLLKLRTSGSTIAGQPIEQALIGLSNEIGVSAEGQVDAFSRFLKQTKNANMTSDQGFKLFKDMSIATRGNGGDQQSIERQSYALQQILGIGYLRSEELNQQLADSNPAIKGFIQRAYTERTGKEGTENFLRAMSRREVSVADVLRGYELSAKAAAGAVAQMADSIDGERARLENSKFSEQLSRVGSDLTGATADYVRAQGELHEAMKPLRDSFYTLAAAGTSVAAKLISAFGGKLSTAPALNGQLTNEQRSLAPMASSTGRGMLSVPDIRVLNQPSIPQFLSPMPVQQKEWQKAASEYSRPSFESVLQSMRPSSVSNTTTVSPGAIVIHTQATNGDQLAAELEPRMRELFHRETTSIFQGVMVEFPDLE</sequence>
<dbReference type="PATRIC" id="fig|644801.3.peg.3064"/>
<protein>
    <recommendedName>
        <fullName evidence="3">Tape measure domain protein</fullName>
    </recommendedName>
</protein>
<reference evidence="1 2" key="1">
    <citation type="submission" date="2011-10" db="EMBL/GenBank/DDBJ databases">
        <title>Complete sequence of chromosome of Pseudomonas stutzeri RCH2.</title>
        <authorList>
            <consortium name="US DOE Joint Genome Institute"/>
            <person name="Lucas S."/>
            <person name="Han J."/>
            <person name="Lapidus A."/>
            <person name="Cheng J.-F."/>
            <person name="Goodwin L."/>
            <person name="Pitluck S."/>
            <person name="Peters L."/>
            <person name="Ovchinnikova G."/>
            <person name="Zeytun A."/>
            <person name="Lu M."/>
            <person name="Detter J.C."/>
            <person name="Han C."/>
            <person name="Tapia R."/>
            <person name="Land M."/>
            <person name="Hauser L."/>
            <person name="Kyrpides N."/>
            <person name="Ivanova N."/>
            <person name="Pagani I."/>
            <person name="Chakraborty R."/>
            <person name="Arkin A."/>
            <person name="Dehal P."/>
            <person name="Wall J."/>
            <person name="Hazen T."/>
            <person name="Woyke T."/>
        </authorList>
    </citation>
    <scope>NUCLEOTIDE SEQUENCE [LARGE SCALE GENOMIC DNA]</scope>
    <source>
        <strain evidence="1 2">RCH2</strain>
    </source>
</reference>
<dbReference type="Proteomes" id="UP000010820">
    <property type="component" value="Chromosome"/>
</dbReference>
<dbReference type="KEGG" id="psh:Psest_3154"/>
<organism evidence="1 2">
    <name type="scientific">Stutzerimonas stutzeri RCH2</name>
    <dbReference type="NCBI Taxonomy" id="644801"/>
    <lineage>
        <taxon>Bacteria</taxon>
        <taxon>Pseudomonadati</taxon>
        <taxon>Pseudomonadota</taxon>
        <taxon>Gammaproteobacteria</taxon>
        <taxon>Pseudomonadales</taxon>
        <taxon>Pseudomonadaceae</taxon>
        <taxon>Stutzerimonas</taxon>
    </lineage>
</organism>
<dbReference type="RefSeq" id="WP_015277884.1">
    <property type="nucleotide sequence ID" value="NC_019936.1"/>
</dbReference>
<proteinExistence type="predicted"/>
<dbReference type="eggNOG" id="ENOG5032FRX">
    <property type="taxonomic scope" value="Bacteria"/>
</dbReference>